<dbReference type="PANTHER" id="PTHR33824:SF7">
    <property type="entry name" value="POLYKETIDE CYCLASE_DEHYDRASE AND LIPID TRANSPORT SUPERFAMILY PROTEIN"/>
    <property type="match status" value="1"/>
</dbReference>
<evidence type="ECO:0000313" key="3">
    <source>
        <dbReference type="EMBL" id="GAA0948689.1"/>
    </source>
</evidence>
<dbReference type="PANTHER" id="PTHR33824">
    <property type="entry name" value="POLYKETIDE CYCLASE/DEHYDRASE AND LIPID TRANSPORT SUPERFAMILY PROTEIN"/>
    <property type="match status" value="1"/>
</dbReference>
<proteinExistence type="predicted"/>
<dbReference type="RefSeq" id="WP_343943841.1">
    <property type="nucleotide sequence ID" value="NZ_BAAAHP010000144.1"/>
</dbReference>
<feature type="region of interest" description="Disordered" evidence="1">
    <location>
        <begin position="275"/>
        <end position="380"/>
    </location>
</feature>
<name>A0ABN1QX36_9PSEU</name>
<dbReference type="Pfam" id="PF03364">
    <property type="entry name" value="Polyketide_cyc"/>
    <property type="match status" value="1"/>
</dbReference>
<dbReference type="InterPro" id="IPR005031">
    <property type="entry name" value="COQ10_START"/>
</dbReference>
<feature type="region of interest" description="Disordered" evidence="1">
    <location>
        <begin position="44"/>
        <end position="87"/>
    </location>
</feature>
<dbReference type="SUPFAM" id="SSF55961">
    <property type="entry name" value="Bet v1-like"/>
    <property type="match status" value="1"/>
</dbReference>
<dbReference type="InterPro" id="IPR023393">
    <property type="entry name" value="START-like_dom_sf"/>
</dbReference>
<dbReference type="EMBL" id="BAAAHP010000144">
    <property type="protein sequence ID" value="GAA0948689.1"/>
    <property type="molecule type" value="Genomic_DNA"/>
</dbReference>
<feature type="compositionally biased region" description="Basic and acidic residues" evidence="1">
    <location>
        <begin position="275"/>
        <end position="292"/>
    </location>
</feature>
<comment type="caution">
    <text evidence="3">The sequence shown here is derived from an EMBL/GenBank/DDBJ whole genome shotgun (WGS) entry which is preliminary data.</text>
</comment>
<accession>A0ABN1QX36</accession>
<gene>
    <name evidence="3" type="ORF">GCM10009559_48530</name>
</gene>
<evidence type="ECO:0000313" key="4">
    <source>
        <dbReference type="Proteomes" id="UP001499967"/>
    </source>
</evidence>
<sequence length="380" mass="42129">MADSTSGTVDKAKDALPIDGLRDAGQRLLTLLVQRAAESAAERVTDLSDRLTGVAESGGQGLKEALGGSRGGERDDDDDDGEERGGLLSRGFGALKDKAQNLFGGGGGGGGGGKKLKVTVISEDQDIGLPLRTTYDLWTQFADFPTFMKKVESVEQESDEKTNWKAQVLWSHRTWEATVVEQVPDSHIVWRSKGAKGHVDGAVTFTSLGPNLTRVLLVLEYYPQGLFERTGNIWRAQGRRARLEFQHFRRHAMSHVLTRQDEVEGWRGEIRDSEVVRTHEEAVEEEQRARDEETPEEEEQYAEAGSDEEGAEEGTDEYEDEDYEDDGYDDGGDDEATDEATDDEADEYEDDGYEDEYDDEQAEDDREPVTTSGSRRDGDA</sequence>
<reference evidence="3 4" key="1">
    <citation type="journal article" date="2019" name="Int. J. Syst. Evol. Microbiol.">
        <title>The Global Catalogue of Microorganisms (GCM) 10K type strain sequencing project: providing services to taxonomists for standard genome sequencing and annotation.</title>
        <authorList>
            <consortium name="The Broad Institute Genomics Platform"/>
            <consortium name="The Broad Institute Genome Sequencing Center for Infectious Disease"/>
            <person name="Wu L."/>
            <person name="Ma J."/>
        </authorList>
    </citation>
    <scope>NUCLEOTIDE SEQUENCE [LARGE SCALE GENOMIC DNA]</scope>
    <source>
        <strain evidence="3 4">JCM 11117</strain>
    </source>
</reference>
<dbReference type="Gene3D" id="3.30.530.20">
    <property type="match status" value="1"/>
</dbReference>
<evidence type="ECO:0000259" key="2">
    <source>
        <dbReference type="Pfam" id="PF03364"/>
    </source>
</evidence>
<dbReference type="Proteomes" id="UP001499967">
    <property type="component" value="Unassembled WGS sequence"/>
</dbReference>
<dbReference type="InterPro" id="IPR047137">
    <property type="entry name" value="ORF3"/>
</dbReference>
<feature type="compositionally biased region" description="Acidic residues" evidence="1">
    <location>
        <begin position="293"/>
        <end position="366"/>
    </location>
</feature>
<protein>
    <recommendedName>
        <fullName evidence="2">Coenzyme Q-binding protein COQ10 START domain-containing protein</fullName>
    </recommendedName>
</protein>
<keyword evidence="4" id="KW-1185">Reference proteome</keyword>
<feature type="domain" description="Coenzyme Q-binding protein COQ10 START" evidence="2">
    <location>
        <begin position="127"/>
        <end position="247"/>
    </location>
</feature>
<dbReference type="CDD" id="cd07817">
    <property type="entry name" value="SRPBCC_8"/>
    <property type="match status" value="1"/>
</dbReference>
<organism evidence="3 4">
    <name type="scientific">Pseudonocardia zijingensis</name>
    <dbReference type="NCBI Taxonomy" id="153376"/>
    <lineage>
        <taxon>Bacteria</taxon>
        <taxon>Bacillati</taxon>
        <taxon>Actinomycetota</taxon>
        <taxon>Actinomycetes</taxon>
        <taxon>Pseudonocardiales</taxon>
        <taxon>Pseudonocardiaceae</taxon>
        <taxon>Pseudonocardia</taxon>
    </lineage>
</organism>
<evidence type="ECO:0000256" key="1">
    <source>
        <dbReference type="SAM" id="MobiDB-lite"/>
    </source>
</evidence>